<reference evidence="5 6" key="1">
    <citation type="journal article" date="2020" name="Front. Microbiol.">
        <title>Single-cell genomics of novel Actinobacteria with the Wood-Ljungdahl pathway discovered in a serpentinizing system.</title>
        <authorList>
            <person name="Merino N."/>
            <person name="Kawai M."/>
            <person name="Boyd E.S."/>
            <person name="Colman D.R."/>
            <person name="McGlynn S.E."/>
            <person name="Nealson K.H."/>
            <person name="Kurokawa K."/>
            <person name="Hongoh Y."/>
        </authorList>
    </citation>
    <scope>NUCLEOTIDE SEQUENCE [LARGE SCALE GENOMIC DNA]</scope>
    <source>
        <strain evidence="3 5">S25</strain>
        <strain evidence="4 6">S33</strain>
    </source>
</reference>
<keyword evidence="1" id="KW-0472">Membrane</keyword>
<keyword evidence="1" id="KW-0812">Transmembrane</keyword>
<dbReference type="GO" id="GO:0004803">
    <property type="term" value="F:transposase activity"/>
    <property type="evidence" value="ECO:0007669"/>
    <property type="project" value="InterPro"/>
</dbReference>
<dbReference type="AlphaFoldDB" id="A0A6V8NZR5"/>
<feature type="transmembrane region" description="Helical" evidence="1">
    <location>
        <begin position="337"/>
        <end position="357"/>
    </location>
</feature>
<name>A0A6V8NZR5_9ACTN</name>
<dbReference type="GO" id="GO:0003677">
    <property type="term" value="F:DNA binding"/>
    <property type="evidence" value="ECO:0007669"/>
    <property type="project" value="InterPro"/>
</dbReference>
<organism evidence="3 5">
    <name type="scientific">Candidatus Hakubella thermalkaliphila</name>
    <dbReference type="NCBI Taxonomy" id="2754717"/>
    <lineage>
        <taxon>Bacteria</taxon>
        <taxon>Bacillati</taxon>
        <taxon>Actinomycetota</taxon>
        <taxon>Actinomycetota incertae sedis</taxon>
        <taxon>Candidatus Hakubellales</taxon>
        <taxon>Candidatus Hakubellaceae</taxon>
        <taxon>Candidatus Hakubella</taxon>
    </lineage>
</organism>
<accession>A0A6V8NZR5</accession>
<evidence type="ECO:0000259" key="2">
    <source>
        <dbReference type="Pfam" id="PF01609"/>
    </source>
</evidence>
<evidence type="ECO:0000313" key="4">
    <source>
        <dbReference type="EMBL" id="GFP26734.1"/>
    </source>
</evidence>
<dbReference type="EMBL" id="BLRX01000026">
    <property type="protein sequence ID" value="GFP24940.1"/>
    <property type="molecule type" value="Genomic_DNA"/>
</dbReference>
<dbReference type="Proteomes" id="UP000543224">
    <property type="component" value="Unassembled WGS sequence"/>
</dbReference>
<gene>
    <name evidence="3" type="ORF">HKBW3S25_00378</name>
    <name evidence="4" type="ORF">HKBW3S33_00149</name>
</gene>
<sequence length="389" mass="45753">MGSLLSRLTDSRLKPSIPTHTIFRSAVIMMLARMGSLHALEQDKGNRFWRRWLGRALPSADTIGRVFSQVVLVSIRSLLHHLYSRLKRNKALKKTHGFQVLILDGHEHTSSYLRCCSGCLRRTIHTREGDRIQYYHRNVLAMLSGRDFPVLLDVEEQKRKENEVSCALRLCERILKDYPRAFSVVVADGLYLEAPFFKLFLRHGKHIIAVLKDERRDLMEDARGLFQQEKPLIQIEGNLKRQIWDMEGFTSWQSLKREIRVVRCVETRTIRRQRTGEIEEETSEWIWATTLSQKEASTEAIIHLGHDRWLIENKVINEMVTYWHADHVYHHHPTAIVAFWLTLMLVLNLFRAFLYLNIKPEWRSKHTQIYFAMLISSALYQAMYPKIPP</sequence>
<dbReference type="RefSeq" id="WP_176230049.1">
    <property type="nucleotide sequence ID" value="NZ_BLSB01000108.1"/>
</dbReference>
<dbReference type="InterPro" id="IPR002559">
    <property type="entry name" value="Transposase_11"/>
</dbReference>
<dbReference type="GO" id="GO:0006313">
    <property type="term" value="P:DNA transposition"/>
    <property type="evidence" value="ECO:0007669"/>
    <property type="project" value="InterPro"/>
</dbReference>
<keyword evidence="1" id="KW-1133">Transmembrane helix</keyword>
<evidence type="ECO:0000313" key="3">
    <source>
        <dbReference type="EMBL" id="GFP24940.1"/>
    </source>
</evidence>
<protein>
    <recommendedName>
        <fullName evidence="2">Transposase IS4-like domain-containing protein</fullName>
    </recommendedName>
</protein>
<feature type="domain" description="Transposase IS4-like" evidence="2">
    <location>
        <begin position="133"/>
        <end position="349"/>
    </location>
</feature>
<evidence type="ECO:0000313" key="6">
    <source>
        <dbReference type="Proteomes" id="UP000591948"/>
    </source>
</evidence>
<keyword evidence="6" id="KW-1185">Reference proteome</keyword>
<proteinExistence type="predicted"/>
<dbReference type="Pfam" id="PF01609">
    <property type="entry name" value="DDE_Tnp_1"/>
    <property type="match status" value="1"/>
</dbReference>
<comment type="caution">
    <text evidence="3">The sequence shown here is derived from an EMBL/GenBank/DDBJ whole genome shotgun (WGS) entry which is preliminary data.</text>
</comment>
<evidence type="ECO:0000256" key="1">
    <source>
        <dbReference type="SAM" id="Phobius"/>
    </source>
</evidence>
<evidence type="ECO:0000313" key="5">
    <source>
        <dbReference type="Proteomes" id="UP000543224"/>
    </source>
</evidence>
<dbReference type="EMBL" id="BLRY01000004">
    <property type="protein sequence ID" value="GFP26734.1"/>
    <property type="molecule type" value="Genomic_DNA"/>
</dbReference>
<dbReference type="Proteomes" id="UP000591948">
    <property type="component" value="Unassembled WGS sequence"/>
</dbReference>